<evidence type="ECO:0000313" key="3">
    <source>
        <dbReference type="Proteomes" id="UP000297649"/>
    </source>
</evidence>
<comment type="caution">
    <text evidence="2">The sequence shown here is derived from an EMBL/GenBank/DDBJ whole genome shotgun (WGS) entry which is preliminary data.</text>
</comment>
<organism evidence="2 3">
    <name type="scientific">Leptospira bandrabouensis</name>
    <dbReference type="NCBI Taxonomy" id="2484903"/>
    <lineage>
        <taxon>Bacteria</taxon>
        <taxon>Pseudomonadati</taxon>
        <taxon>Spirochaetota</taxon>
        <taxon>Spirochaetia</taxon>
        <taxon>Leptospirales</taxon>
        <taxon>Leptospiraceae</taxon>
        <taxon>Leptospira</taxon>
    </lineage>
</organism>
<feature type="domain" description="AAA" evidence="1">
    <location>
        <begin position="32"/>
        <end position="189"/>
    </location>
</feature>
<gene>
    <name evidence="2" type="ORF">EHR08_17030</name>
</gene>
<evidence type="ECO:0000313" key="2">
    <source>
        <dbReference type="EMBL" id="TGN11596.1"/>
    </source>
</evidence>
<dbReference type="CDD" id="cd02042">
    <property type="entry name" value="ParAB_family"/>
    <property type="match status" value="1"/>
</dbReference>
<keyword evidence="3" id="KW-1185">Reference proteome</keyword>
<dbReference type="InterPro" id="IPR050678">
    <property type="entry name" value="DNA_Partitioning_ATPase"/>
</dbReference>
<dbReference type="PANTHER" id="PTHR13696:SF99">
    <property type="entry name" value="COBYRINIC ACID AC-DIAMIDE SYNTHASE"/>
    <property type="match status" value="1"/>
</dbReference>
<accession>A0A6H3NQR9</accession>
<evidence type="ECO:0000259" key="1">
    <source>
        <dbReference type="Pfam" id="PF13614"/>
    </source>
</evidence>
<dbReference type="PANTHER" id="PTHR13696">
    <property type="entry name" value="P-LOOP CONTAINING NUCLEOSIDE TRIPHOSPHATE HYDROLASE"/>
    <property type="match status" value="1"/>
</dbReference>
<protein>
    <submittedName>
        <fullName evidence="2">ParA family protein</fullName>
    </submittedName>
</protein>
<name>A0A6H3NQR9_9LEPT</name>
<sequence length="280" mass="32098">MFQKVRNCTFLLFLKSLLFNENGMIIMRHSMQVFDFWNVKGGSGKSSNCYATGLTLRDAGKKVLFIDQDPQRSITKTLNAHINKSSTLFDVYMRQSKLQDSIFEIEGFSICPGDLRLLRIQESVDQNRLADELQTISKKFDFVLIDNQPTWNAIVRAGIVACDLLIMPSRISIFDLDEVKFSYEEAKILRKNVPIKILLNQVSNADKASKDEVEYIEMFLEKFKSDLLESRIPFSAFMKKIIDRGESLSGKDQSKTRLRTSLYSFVSEITNNKVDLTQVA</sequence>
<proteinExistence type="predicted"/>
<reference evidence="2" key="1">
    <citation type="journal article" date="2019" name="PLoS Negl. Trop. Dis.">
        <title>Revisiting the worldwide diversity of Leptospira species in the environment.</title>
        <authorList>
            <person name="Vincent A.T."/>
            <person name="Schiettekatte O."/>
            <person name="Bourhy P."/>
            <person name="Veyrier F.J."/>
            <person name="Picardeau M."/>
        </authorList>
    </citation>
    <scope>NUCLEOTIDE SEQUENCE [LARGE SCALE GENOMIC DNA]</scope>
    <source>
        <strain evidence="2">201601109</strain>
    </source>
</reference>
<dbReference type="Pfam" id="PF13614">
    <property type="entry name" value="AAA_31"/>
    <property type="match status" value="1"/>
</dbReference>
<dbReference type="InterPro" id="IPR025669">
    <property type="entry name" value="AAA_dom"/>
</dbReference>
<dbReference type="InterPro" id="IPR027417">
    <property type="entry name" value="P-loop_NTPase"/>
</dbReference>
<dbReference type="AlphaFoldDB" id="A0A6H3NQR9"/>
<dbReference type="Gene3D" id="3.40.50.300">
    <property type="entry name" value="P-loop containing nucleotide triphosphate hydrolases"/>
    <property type="match status" value="1"/>
</dbReference>
<dbReference type="SUPFAM" id="SSF52540">
    <property type="entry name" value="P-loop containing nucleoside triphosphate hydrolases"/>
    <property type="match status" value="1"/>
</dbReference>
<dbReference type="EMBL" id="RQHU01000022">
    <property type="protein sequence ID" value="TGN11596.1"/>
    <property type="molecule type" value="Genomic_DNA"/>
</dbReference>
<dbReference type="Proteomes" id="UP000297649">
    <property type="component" value="Unassembled WGS sequence"/>
</dbReference>